<keyword evidence="3" id="KW-0597">Phosphoprotein</keyword>
<keyword evidence="5" id="KW-0547">Nucleotide-binding</keyword>
<feature type="domain" description="Histidine kinase/HSP90-like ATPase" evidence="9">
    <location>
        <begin position="118"/>
        <end position="193"/>
    </location>
</feature>
<dbReference type="InterPro" id="IPR003594">
    <property type="entry name" value="HATPase_dom"/>
</dbReference>
<name>A0ABS6SK95_9SPHN</name>
<organism evidence="10 11">
    <name type="scientific">Erythrobacter ani</name>
    <dbReference type="NCBI Taxonomy" id="2827235"/>
    <lineage>
        <taxon>Bacteria</taxon>
        <taxon>Pseudomonadati</taxon>
        <taxon>Pseudomonadota</taxon>
        <taxon>Alphaproteobacteria</taxon>
        <taxon>Sphingomonadales</taxon>
        <taxon>Erythrobacteraceae</taxon>
        <taxon>Erythrobacter/Porphyrobacter group</taxon>
        <taxon>Erythrobacter</taxon>
    </lineage>
</organism>
<dbReference type="PANTHER" id="PTHR41523">
    <property type="entry name" value="TWO-COMPONENT SYSTEM SENSOR PROTEIN"/>
    <property type="match status" value="1"/>
</dbReference>
<dbReference type="RefSeq" id="WP_218315913.1">
    <property type="nucleotide sequence ID" value="NZ_JAGSPB010000001.1"/>
</dbReference>
<dbReference type="Pfam" id="PF07568">
    <property type="entry name" value="HisKA_2"/>
    <property type="match status" value="1"/>
</dbReference>
<protein>
    <recommendedName>
        <fullName evidence="2">histidine kinase</fullName>
        <ecNumber evidence="2">2.7.13.3</ecNumber>
    </recommendedName>
</protein>
<dbReference type="Pfam" id="PF13581">
    <property type="entry name" value="HATPase_c_2"/>
    <property type="match status" value="1"/>
</dbReference>
<evidence type="ECO:0000256" key="4">
    <source>
        <dbReference type="ARBA" id="ARBA00022679"/>
    </source>
</evidence>
<evidence type="ECO:0000256" key="3">
    <source>
        <dbReference type="ARBA" id="ARBA00022553"/>
    </source>
</evidence>
<evidence type="ECO:0000256" key="5">
    <source>
        <dbReference type="ARBA" id="ARBA00022741"/>
    </source>
</evidence>
<evidence type="ECO:0000256" key="7">
    <source>
        <dbReference type="ARBA" id="ARBA00022840"/>
    </source>
</evidence>
<dbReference type="EC" id="2.7.13.3" evidence="2"/>
<evidence type="ECO:0000259" key="9">
    <source>
        <dbReference type="Pfam" id="PF13581"/>
    </source>
</evidence>
<reference evidence="10 11" key="1">
    <citation type="submission" date="2021-04" db="EMBL/GenBank/DDBJ databases">
        <authorList>
            <person name="Pira H."/>
            <person name="Risdian C."/>
            <person name="Wink J."/>
        </authorList>
    </citation>
    <scope>NUCLEOTIDE SEQUENCE [LARGE SCALE GENOMIC DNA]</scope>
    <source>
        <strain evidence="10 11">WH131</strain>
    </source>
</reference>
<evidence type="ECO:0000256" key="2">
    <source>
        <dbReference type="ARBA" id="ARBA00012438"/>
    </source>
</evidence>
<dbReference type="PANTHER" id="PTHR41523:SF8">
    <property type="entry name" value="ETHYLENE RESPONSE SENSOR PROTEIN"/>
    <property type="match status" value="1"/>
</dbReference>
<comment type="caution">
    <text evidence="10">The sequence shown here is derived from an EMBL/GenBank/DDBJ whole genome shotgun (WGS) entry which is preliminary data.</text>
</comment>
<keyword evidence="11" id="KW-1185">Reference proteome</keyword>
<proteinExistence type="predicted"/>
<dbReference type="InterPro" id="IPR011495">
    <property type="entry name" value="Sig_transdc_His_kin_sub2_dim/P"/>
</dbReference>
<evidence type="ECO:0000259" key="8">
    <source>
        <dbReference type="Pfam" id="PF07568"/>
    </source>
</evidence>
<keyword evidence="4" id="KW-0808">Transferase</keyword>
<dbReference type="Proteomes" id="UP000699975">
    <property type="component" value="Unassembled WGS sequence"/>
</dbReference>
<keyword evidence="7" id="KW-0067">ATP-binding</keyword>
<dbReference type="EMBL" id="JAGSPB010000001">
    <property type="protein sequence ID" value="MBV7265459.1"/>
    <property type="molecule type" value="Genomic_DNA"/>
</dbReference>
<gene>
    <name evidence="10" type="ORF">KCG45_04655</name>
</gene>
<evidence type="ECO:0000256" key="6">
    <source>
        <dbReference type="ARBA" id="ARBA00022777"/>
    </source>
</evidence>
<evidence type="ECO:0000313" key="10">
    <source>
        <dbReference type="EMBL" id="MBV7265459.1"/>
    </source>
</evidence>
<feature type="domain" description="Signal transduction histidine kinase subgroup 2 dimerisation and phosphoacceptor" evidence="8">
    <location>
        <begin position="30"/>
        <end position="105"/>
    </location>
</feature>
<keyword evidence="6 10" id="KW-0418">Kinase</keyword>
<evidence type="ECO:0000256" key="1">
    <source>
        <dbReference type="ARBA" id="ARBA00000085"/>
    </source>
</evidence>
<comment type="catalytic activity">
    <reaction evidence="1">
        <text>ATP + protein L-histidine = ADP + protein N-phospho-L-histidine.</text>
        <dbReference type="EC" id="2.7.13.3"/>
    </reaction>
</comment>
<dbReference type="GO" id="GO:0016301">
    <property type="term" value="F:kinase activity"/>
    <property type="evidence" value="ECO:0007669"/>
    <property type="project" value="UniProtKB-KW"/>
</dbReference>
<sequence>MNECSRIGVDGCQRSQIGVLEEHQPSCFREFSHRIGSSLQTVAALARRSEREILRGTDPQTALDALRMVQRSVSAIAYVQRLLYIDTPASGATRDLVETLGAHLKAIYDRSGIDIVIADAADLPIAHAQTIGLILCELITNSLRHGFADGECGQVAVAVTHLPPGTIRLTVADNGKGFPGEMPPVAPERGLGLVSEFIGDACGRIKLLKRDRGIAWQVDLPLR</sequence>
<accession>A0ABS6SK95</accession>
<evidence type="ECO:0000313" key="11">
    <source>
        <dbReference type="Proteomes" id="UP000699975"/>
    </source>
</evidence>